<sequence>MNIFDKPYFPLDYFSYEVFVRCPNCNGKGKVTTAKGGYFDERNKSAKFNCLDCGHTSPSEEEWFGYYMGYIGFDYKGRACAHCGSVFQKVFEKTQVPYKTGLAQCPVCKQEREYEINWYRYKGETPTDPFFGLDLFYQKEVKNGLLWIYNLEHLSYLRDYINSTIRKREAVGQSSMVAKLPAFIISSKNKDAITKQLNAFEKEIRKTCANTV</sequence>
<comment type="caution">
    <text evidence="1">The sequence shown here is derived from an EMBL/GenBank/DDBJ whole genome shotgun (WGS) entry which is preliminary data.</text>
</comment>
<organism evidence="1 2">
    <name type="scientific">Rufibacter roseus</name>
    <dbReference type="NCBI Taxonomy" id="1567108"/>
    <lineage>
        <taxon>Bacteria</taxon>
        <taxon>Pseudomonadati</taxon>
        <taxon>Bacteroidota</taxon>
        <taxon>Cytophagia</taxon>
        <taxon>Cytophagales</taxon>
        <taxon>Hymenobacteraceae</taxon>
        <taxon>Rufibacter</taxon>
    </lineage>
</organism>
<proteinExistence type="predicted"/>
<evidence type="ECO:0000313" key="2">
    <source>
        <dbReference type="Proteomes" id="UP001596405"/>
    </source>
</evidence>
<protein>
    <submittedName>
        <fullName evidence="1">Uncharacterized protein</fullName>
    </submittedName>
</protein>
<gene>
    <name evidence="1" type="ORF">ACFQHR_15520</name>
</gene>
<reference evidence="2" key="1">
    <citation type="journal article" date="2019" name="Int. J. Syst. Evol. Microbiol.">
        <title>The Global Catalogue of Microorganisms (GCM) 10K type strain sequencing project: providing services to taxonomists for standard genome sequencing and annotation.</title>
        <authorList>
            <consortium name="The Broad Institute Genomics Platform"/>
            <consortium name="The Broad Institute Genome Sequencing Center for Infectious Disease"/>
            <person name="Wu L."/>
            <person name="Ma J."/>
        </authorList>
    </citation>
    <scope>NUCLEOTIDE SEQUENCE [LARGE SCALE GENOMIC DNA]</scope>
    <source>
        <strain evidence="2">CGMCC 4.7393</strain>
    </source>
</reference>
<name>A0ABW2DRA5_9BACT</name>
<dbReference type="RefSeq" id="WP_066626106.1">
    <property type="nucleotide sequence ID" value="NZ_JBHSYQ010000009.1"/>
</dbReference>
<dbReference type="EMBL" id="JBHSYQ010000009">
    <property type="protein sequence ID" value="MFC6999048.1"/>
    <property type="molecule type" value="Genomic_DNA"/>
</dbReference>
<dbReference type="Proteomes" id="UP001596405">
    <property type="component" value="Unassembled WGS sequence"/>
</dbReference>
<accession>A0ABW2DRA5</accession>
<keyword evidence="2" id="KW-1185">Reference proteome</keyword>
<evidence type="ECO:0000313" key="1">
    <source>
        <dbReference type="EMBL" id="MFC6999048.1"/>
    </source>
</evidence>